<sequence>MTSRCFPSHPTPNLAMQLPIPLSIPQSHSSRPASAPTVAPADPAFSLSTTPPHHPITHPHPNAPSSYINTVANLAKGNYLVSNHYPNLPVGSSQAENHVSWDGVRWAWREVSGERKGSIWL</sequence>
<feature type="region of interest" description="Disordered" evidence="1">
    <location>
        <begin position="20"/>
        <end position="64"/>
    </location>
</feature>
<reference evidence="2" key="1">
    <citation type="journal article" date="2020" name="Stud. Mycol.">
        <title>101 Dothideomycetes genomes: a test case for predicting lifestyles and emergence of pathogens.</title>
        <authorList>
            <person name="Haridas S."/>
            <person name="Albert R."/>
            <person name="Binder M."/>
            <person name="Bloem J."/>
            <person name="Labutti K."/>
            <person name="Salamov A."/>
            <person name="Andreopoulos B."/>
            <person name="Baker S."/>
            <person name="Barry K."/>
            <person name="Bills G."/>
            <person name="Bluhm B."/>
            <person name="Cannon C."/>
            <person name="Castanera R."/>
            <person name="Culley D."/>
            <person name="Daum C."/>
            <person name="Ezra D."/>
            <person name="Gonzalez J."/>
            <person name="Henrissat B."/>
            <person name="Kuo A."/>
            <person name="Liang C."/>
            <person name="Lipzen A."/>
            <person name="Lutzoni F."/>
            <person name="Magnuson J."/>
            <person name="Mondo S."/>
            <person name="Nolan M."/>
            <person name="Ohm R."/>
            <person name="Pangilinan J."/>
            <person name="Park H.-J."/>
            <person name="Ramirez L."/>
            <person name="Alfaro M."/>
            <person name="Sun H."/>
            <person name="Tritt A."/>
            <person name="Yoshinaga Y."/>
            <person name="Zwiers L.-H."/>
            <person name="Turgeon B."/>
            <person name="Goodwin S."/>
            <person name="Spatafora J."/>
            <person name="Crous P."/>
            <person name="Grigoriev I."/>
        </authorList>
    </citation>
    <scope>NUCLEOTIDE SEQUENCE</scope>
    <source>
        <strain evidence="2">CBS 123094</strain>
    </source>
</reference>
<proteinExistence type="predicted"/>
<dbReference type="EMBL" id="ML977607">
    <property type="protein sequence ID" value="KAF1998062.1"/>
    <property type="molecule type" value="Genomic_DNA"/>
</dbReference>
<name>A0A6A5W8I7_9PLEO</name>
<accession>A0A6A5W8I7</accession>
<dbReference type="Proteomes" id="UP000799779">
    <property type="component" value="Unassembled WGS sequence"/>
</dbReference>
<evidence type="ECO:0000313" key="3">
    <source>
        <dbReference type="Proteomes" id="UP000799779"/>
    </source>
</evidence>
<gene>
    <name evidence="2" type="ORF">P154DRAFT_266715</name>
</gene>
<keyword evidence="3" id="KW-1185">Reference proteome</keyword>
<organism evidence="2 3">
    <name type="scientific">Amniculicola lignicola CBS 123094</name>
    <dbReference type="NCBI Taxonomy" id="1392246"/>
    <lineage>
        <taxon>Eukaryota</taxon>
        <taxon>Fungi</taxon>
        <taxon>Dikarya</taxon>
        <taxon>Ascomycota</taxon>
        <taxon>Pezizomycotina</taxon>
        <taxon>Dothideomycetes</taxon>
        <taxon>Pleosporomycetidae</taxon>
        <taxon>Pleosporales</taxon>
        <taxon>Amniculicolaceae</taxon>
        <taxon>Amniculicola</taxon>
    </lineage>
</organism>
<dbReference type="AlphaFoldDB" id="A0A6A5W8I7"/>
<evidence type="ECO:0000313" key="2">
    <source>
        <dbReference type="EMBL" id="KAF1998062.1"/>
    </source>
</evidence>
<protein>
    <submittedName>
        <fullName evidence="2">Uncharacterized protein</fullName>
    </submittedName>
</protein>
<evidence type="ECO:0000256" key="1">
    <source>
        <dbReference type="SAM" id="MobiDB-lite"/>
    </source>
</evidence>